<comment type="caution">
    <text evidence="3">The sequence shown here is derived from an EMBL/GenBank/DDBJ whole genome shotgun (WGS) entry which is preliminary data.</text>
</comment>
<reference evidence="3 4" key="1">
    <citation type="submission" date="2020-04" db="EMBL/GenBank/DDBJ databases">
        <title>Molecular characterization of pseudomonads from Agaricus bisporus reveal novel blotch 2 pathogens in Western Europe.</title>
        <authorList>
            <person name="Taparia T."/>
            <person name="Krijger M."/>
            <person name="Haynes E."/>
            <person name="Elpinstone J.G."/>
            <person name="Noble R."/>
            <person name="Van Der Wolf J."/>
        </authorList>
    </citation>
    <scope>NUCLEOTIDE SEQUENCE [LARGE SCALE GENOMIC DNA]</scope>
    <source>
        <strain evidence="3 4">IPO3737</strain>
    </source>
</reference>
<evidence type="ECO:0000256" key="2">
    <source>
        <dbReference type="SAM" id="MobiDB-lite"/>
    </source>
</evidence>
<name>A0A7Y8CJM4_9PSED</name>
<dbReference type="AlphaFoldDB" id="A0A7Y8CJM4"/>
<feature type="coiled-coil region" evidence="1">
    <location>
        <begin position="55"/>
        <end position="89"/>
    </location>
</feature>
<proteinExistence type="predicted"/>
<feature type="compositionally biased region" description="Polar residues" evidence="2">
    <location>
        <begin position="41"/>
        <end position="52"/>
    </location>
</feature>
<dbReference type="Proteomes" id="UP000520592">
    <property type="component" value="Unassembled WGS sequence"/>
</dbReference>
<accession>A0A7Y8CJM4</accession>
<organism evidence="3 4">
    <name type="scientific">Pseudomonas gingeri</name>
    <dbReference type="NCBI Taxonomy" id="117681"/>
    <lineage>
        <taxon>Bacteria</taxon>
        <taxon>Pseudomonadati</taxon>
        <taxon>Pseudomonadota</taxon>
        <taxon>Gammaproteobacteria</taxon>
        <taxon>Pseudomonadales</taxon>
        <taxon>Pseudomonadaceae</taxon>
        <taxon>Pseudomonas</taxon>
    </lineage>
</organism>
<feature type="compositionally biased region" description="Polar residues" evidence="2">
    <location>
        <begin position="1"/>
        <end position="16"/>
    </location>
</feature>
<evidence type="ECO:0000256" key="1">
    <source>
        <dbReference type="SAM" id="Coils"/>
    </source>
</evidence>
<evidence type="ECO:0000313" key="3">
    <source>
        <dbReference type="EMBL" id="NWC32630.1"/>
    </source>
</evidence>
<dbReference type="EMBL" id="JACAQD010000011">
    <property type="protein sequence ID" value="NWC32630.1"/>
    <property type="molecule type" value="Genomic_DNA"/>
</dbReference>
<protein>
    <submittedName>
        <fullName evidence="3">Uncharacterized protein</fullName>
    </submittedName>
</protein>
<evidence type="ECO:0000313" key="4">
    <source>
        <dbReference type="Proteomes" id="UP000520592"/>
    </source>
</evidence>
<gene>
    <name evidence="3" type="ORF">HX876_09515</name>
</gene>
<dbReference type="RefSeq" id="WP_177057005.1">
    <property type="nucleotide sequence ID" value="NZ_JACAPB010000017.1"/>
</dbReference>
<feature type="region of interest" description="Disordered" evidence="2">
    <location>
        <begin position="1"/>
        <end position="53"/>
    </location>
</feature>
<sequence length="137" mass="14686">MINLNSLSVPMPSLTNRSDETDASDTPLSIRSLLGEDPDTDSSPSLVGQSMAGNELAAKNRIKQLKKQLEQLQQKLRMANARLAAIKNGRYRTEAARNAAAIPARAEVMALNSALSSTSTALFMAEKILSGMVNITV</sequence>
<keyword evidence="1" id="KW-0175">Coiled coil</keyword>